<evidence type="ECO:0000313" key="2">
    <source>
        <dbReference type="EMBL" id="EDX12561.1"/>
    </source>
</evidence>
<gene>
    <name evidence="2" type="primary">Dsim\GD19164</name>
    <name evidence="2" type="ORF">Dsim_GD19164</name>
</gene>
<sequence length="85" mass="9290">MKPRNRAAASSIQHPASPYASSQYPRARNSGGVGGCEFVQTKLDRTGQGRKEAERADRNPAKRGSSRPNRIIPTEPAWQLLSMAL</sequence>
<proteinExistence type="predicted"/>
<dbReference type="EMBL" id="CM000364">
    <property type="protein sequence ID" value="EDX12561.1"/>
    <property type="molecule type" value="Genomic_DNA"/>
</dbReference>
<organism evidence="2 3">
    <name type="scientific">Drosophila simulans</name>
    <name type="common">Fruit fly</name>
    <dbReference type="NCBI Taxonomy" id="7240"/>
    <lineage>
        <taxon>Eukaryota</taxon>
        <taxon>Metazoa</taxon>
        <taxon>Ecdysozoa</taxon>
        <taxon>Arthropoda</taxon>
        <taxon>Hexapoda</taxon>
        <taxon>Insecta</taxon>
        <taxon>Pterygota</taxon>
        <taxon>Neoptera</taxon>
        <taxon>Endopterygota</taxon>
        <taxon>Diptera</taxon>
        <taxon>Brachycera</taxon>
        <taxon>Muscomorpha</taxon>
        <taxon>Ephydroidea</taxon>
        <taxon>Drosophilidae</taxon>
        <taxon>Drosophila</taxon>
        <taxon>Sophophora</taxon>
    </lineage>
</organism>
<protein>
    <submittedName>
        <fullName evidence="2">GD19164</fullName>
    </submittedName>
</protein>
<reference evidence="2 3" key="1">
    <citation type="journal article" date="2007" name="Nature">
        <title>Evolution of genes and genomes on the Drosophila phylogeny.</title>
        <authorList>
            <consortium name="Drosophila 12 Genomes Consortium"/>
            <person name="Clark A.G."/>
            <person name="Eisen M.B."/>
            <person name="Smith D.R."/>
            <person name="Bergman C.M."/>
            <person name="Oliver B."/>
            <person name="Markow T.A."/>
            <person name="Kaufman T.C."/>
            <person name="Kellis M."/>
            <person name="Gelbart W."/>
            <person name="Iyer V.N."/>
            <person name="Pollard D.A."/>
            <person name="Sackton T.B."/>
            <person name="Larracuente A.M."/>
            <person name="Singh N.D."/>
            <person name="Abad J.P."/>
            <person name="Abt D.N."/>
            <person name="Adryan B."/>
            <person name="Aguade M."/>
            <person name="Akashi H."/>
            <person name="Anderson W.W."/>
            <person name="Aquadro C.F."/>
            <person name="Ardell D.H."/>
            <person name="Arguello R."/>
            <person name="Artieri C.G."/>
            <person name="Barbash D.A."/>
            <person name="Barker D."/>
            <person name="Barsanti P."/>
            <person name="Batterham P."/>
            <person name="Batzoglou S."/>
            <person name="Begun D."/>
            <person name="Bhutkar A."/>
            <person name="Blanco E."/>
            <person name="Bosak S.A."/>
            <person name="Bradley R.K."/>
            <person name="Brand A.D."/>
            <person name="Brent M.R."/>
            <person name="Brooks A.N."/>
            <person name="Brown R.H."/>
            <person name="Butlin R.K."/>
            <person name="Caggese C."/>
            <person name="Calvi B.R."/>
            <person name="Bernardo de Carvalho A."/>
            <person name="Caspi A."/>
            <person name="Castrezana S."/>
            <person name="Celniker S.E."/>
            <person name="Chang J.L."/>
            <person name="Chapple C."/>
            <person name="Chatterji S."/>
            <person name="Chinwalla A."/>
            <person name="Civetta A."/>
            <person name="Clifton S.W."/>
            <person name="Comeron J.M."/>
            <person name="Costello J.C."/>
            <person name="Coyne J.A."/>
            <person name="Daub J."/>
            <person name="David R.G."/>
            <person name="Delcher A.L."/>
            <person name="Delehaunty K."/>
            <person name="Do C.B."/>
            <person name="Ebling H."/>
            <person name="Edwards K."/>
            <person name="Eickbush T."/>
            <person name="Evans J.D."/>
            <person name="Filipski A."/>
            <person name="Findeiss S."/>
            <person name="Freyhult E."/>
            <person name="Fulton L."/>
            <person name="Fulton R."/>
            <person name="Garcia A.C."/>
            <person name="Gardiner A."/>
            <person name="Garfield D.A."/>
            <person name="Garvin B.E."/>
            <person name="Gibson G."/>
            <person name="Gilbert D."/>
            <person name="Gnerre S."/>
            <person name="Godfrey J."/>
            <person name="Good R."/>
            <person name="Gotea V."/>
            <person name="Gravely B."/>
            <person name="Greenberg A.J."/>
            <person name="Griffiths-Jones S."/>
            <person name="Gross S."/>
            <person name="Guigo R."/>
            <person name="Gustafson E.A."/>
            <person name="Haerty W."/>
            <person name="Hahn M.W."/>
            <person name="Halligan D.L."/>
            <person name="Halpern A.L."/>
            <person name="Halter G.M."/>
            <person name="Han M.V."/>
            <person name="Heger A."/>
            <person name="Hillier L."/>
            <person name="Hinrichs A.S."/>
            <person name="Holmes I."/>
            <person name="Hoskins R.A."/>
            <person name="Hubisz M.J."/>
            <person name="Hultmark D."/>
            <person name="Huntley M.A."/>
            <person name="Jaffe D.B."/>
            <person name="Jagadeeshan S."/>
            <person name="Jeck W.R."/>
            <person name="Johnson J."/>
            <person name="Jones C.D."/>
            <person name="Jordan W.C."/>
            <person name="Karpen G.H."/>
            <person name="Kataoka E."/>
            <person name="Keightley P.D."/>
            <person name="Kheradpour P."/>
            <person name="Kirkness E.F."/>
            <person name="Koerich L.B."/>
            <person name="Kristiansen K."/>
            <person name="Kudrna D."/>
            <person name="Kulathinal R.J."/>
            <person name="Kumar S."/>
            <person name="Kwok R."/>
            <person name="Lander E."/>
            <person name="Langley C.H."/>
            <person name="Lapoint R."/>
            <person name="Lazzaro B.P."/>
            <person name="Lee S.J."/>
            <person name="Levesque L."/>
            <person name="Li R."/>
            <person name="Lin C.F."/>
            <person name="Lin M.F."/>
            <person name="Lindblad-Toh K."/>
            <person name="Llopart A."/>
            <person name="Long M."/>
            <person name="Low L."/>
            <person name="Lozovsky E."/>
            <person name="Lu J."/>
            <person name="Luo M."/>
            <person name="Machado C.A."/>
            <person name="Makalowski W."/>
            <person name="Marzo M."/>
            <person name="Matsuda M."/>
            <person name="Matzkin L."/>
            <person name="McAllister B."/>
            <person name="McBride C.S."/>
            <person name="McKernan B."/>
            <person name="McKernan K."/>
            <person name="Mendez-Lago M."/>
            <person name="Minx P."/>
            <person name="Mollenhauer M.U."/>
            <person name="Montooth K."/>
            <person name="Mount S.M."/>
            <person name="Mu X."/>
            <person name="Myers E."/>
            <person name="Negre B."/>
            <person name="Newfeld S."/>
            <person name="Nielsen R."/>
            <person name="Noor M.A."/>
            <person name="O'Grady P."/>
            <person name="Pachter L."/>
            <person name="Papaceit M."/>
            <person name="Parisi M.J."/>
            <person name="Parisi M."/>
            <person name="Parts L."/>
            <person name="Pedersen J.S."/>
            <person name="Pesole G."/>
            <person name="Phillippy A.M."/>
            <person name="Ponting C.P."/>
            <person name="Pop M."/>
            <person name="Porcelli D."/>
            <person name="Powell J.R."/>
            <person name="Prohaska S."/>
            <person name="Pruitt K."/>
            <person name="Puig M."/>
            <person name="Quesneville H."/>
            <person name="Ram K.R."/>
            <person name="Rand D."/>
            <person name="Rasmussen M.D."/>
            <person name="Reed L.K."/>
            <person name="Reenan R."/>
            <person name="Reily A."/>
            <person name="Remington K.A."/>
            <person name="Rieger T.T."/>
            <person name="Ritchie M.G."/>
            <person name="Robin C."/>
            <person name="Rogers Y.H."/>
            <person name="Rohde C."/>
            <person name="Rozas J."/>
            <person name="Rubenfield M.J."/>
            <person name="Ruiz A."/>
            <person name="Russo S."/>
            <person name="Salzberg S.L."/>
            <person name="Sanchez-Gracia A."/>
            <person name="Saranga D.J."/>
            <person name="Sato H."/>
            <person name="Schaeffer S.W."/>
            <person name="Schatz M.C."/>
            <person name="Schlenke T."/>
            <person name="Schwartz R."/>
            <person name="Segarra C."/>
            <person name="Singh R.S."/>
            <person name="Sirot L."/>
            <person name="Sirota M."/>
            <person name="Sisneros N.B."/>
            <person name="Smith C.D."/>
            <person name="Smith T.F."/>
            <person name="Spieth J."/>
            <person name="Stage D.E."/>
            <person name="Stark A."/>
            <person name="Stephan W."/>
            <person name="Strausberg R.L."/>
            <person name="Strempel S."/>
            <person name="Sturgill D."/>
            <person name="Sutton G."/>
            <person name="Sutton G.G."/>
            <person name="Tao W."/>
            <person name="Teichmann S."/>
            <person name="Tobari Y.N."/>
            <person name="Tomimura Y."/>
            <person name="Tsolas J.M."/>
            <person name="Valente V.L."/>
            <person name="Venter E."/>
            <person name="Venter J.C."/>
            <person name="Vicario S."/>
            <person name="Vieira F.G."/>
            <person name="Vilella A.J."/>
            <person name="Villasante A."/>
            <person name="Walenz B."/>
            <person name="Wang J."/>
            <person name="Wasserman M."/>
            <person name="Watts T."/>
            <person name="Wilson D."/>
            <person name="Wilson R.K."/>
            <person name="Wing R.A."/>
            <person name="Wolfner M.F."/>
            <person name="Wong A."/>
            <person name="Wong G.K."/>
            <person name="Wu C.I."/>
            <person name="Wu G."/>
            <person name="Yamamoto D."/>
            <person name="Yang H.P."/>
            <person name="Yang S.P."/>
            <person name="Yorke J.A."/>
            <person name="Yoshida K."/>
            <person name="Zdobnov E."/>
            <person name="Zhang P."/>
            <person name="Zhang Y."/>
            <person name="Zimin A.V."/>
            <person name="Baldwin J."/>
            <person name="Abdouelleil A."/>
            <person name="Abdulkadir J."/>
            <person name="Abebe A."/>
            <person name="Abera B."/>
            <person name="Abreu J."/>
            <person name="Acer S.C."/>
            <person name="Aftuck L."/>
            <person name="Alexander A."/>
            <person name="An P."/>
            <person name="Anderson E."/>
            <person name="Anderson S."/>
            <person name="Arachi H."/>
            <person name="Azer M."/>
            <person name="Bachantsang P."/>
            <person name="Barry A."/>
            <person name="Bayul T."/>
            <person name="Berlin A."/>
            <person name="Bessette D."/>
            <person name="Bloom T."/>
            <person name="Blye J."/>
            <person name="Boguslavskiy L."/>
            <person name="Bonnet C."/>
            <person name="Boukhgalter B."/>
            <person name="Bourzgui I."/>
            <person name="Brown A."/>
            <person name="Cahill P."/>
            <person name="Channer S."/>
            <person name="Cheshatsang Y."/>
            <person name="Chuda L."/>
            <person name="Citroen M."/>
            <person name="Collymore A."/>
            <person name="Cooke P."/>
            <person name="Costello M."/>
            <person name="D'Aco K."/>
            <person name="Daza R."/>
            <person name="De Haan G."/>
            <person name="DeGray S."/>
            <person name="DeMaso C."/>
            <person name="Dhargay N."/>
            <person name="Dooley K."/>
            <person name="Dooley E."/>
            <person name="Doricent M."/>
            <person name="Dorje P."/>
            <person name="Dorjee K."/>
            <person name="Dupes A."/>
            <person name="Elong R."/>
            <person name="Falk J."/>
            <person name="Farina A."/>
            <person name="Faro S."/>
            <person name="Ferguson D."/>
            <person name="Fisher S."/>
            <person name="Foley C.D."/>
            <person name="Franke A."/>
            <person name="Friedrich D."/>
            <person name="Gadbois L."/>
            <person name="Gearin G."/>
            <person name="Gearin C.R."/>
            <person name="Giannoukos G."/>
            <person name="Goode T."/>
            <person name="Graham J."/>
            <person name="Grandbois E."/>
            <person name="Grewal S."/>
            <person name="Gyaltsen K."/>
            <person name="Hafez N."/>
            <person name="Hagos B."/>
            <person name="Hall J."/>
            <person name="Henson C."/>
            <person name="Hollinger A."/>
            <person name="Honan T."/>
            <person name="Huard M.D."/>
            <person name="Hughes L."/>
            <person name="Hurhula B."/>
            <person name="Husby M.E."/>
            <person name="Kamat A."/>
            <person name="Kanga B."/>
            <person name="Kashin S."/>
            <person name="Khazanovich D."/>
            <person name="Kisner P."/>
            <person name="Lance K."/>
            <person name="Lara M."/>
            <person name="Lee W."/>
            <person name="Lennon N."/>
            <person name="Letendre F."/>
            <person name="LeVine R."/>
            <person name="Lipovsky A."/>
            <person name="Liu X."/>
            <person name="Liu J."/>
            <person name="Liu S."/>
            <person name="Lokyitsang T."/>
            <person name="Lokyitsang Y."/>
            <person name="Lubonja R."/>
            <person name="Lui A."/>
            <person name="MacDonald P."/>
            <person name="Magnisalis V."/>
            <person name="Maru K."/>
            <person name="Matthews C."/>
            <person name="McCusker W."/>
            <person name="McDonough S."/>
            <person name="Mehta T."/>
            <person name="Meldrim J."/>
            <person name="Meneus L."/>
            <person name="Mihai O."/>
            <person name="Mihalev A."/>
            <person name="Mihova T."/>
            <person name="Mittelman R."/>
            <person name="Mlenga V."/>
            <person name="Montmayeur A."/>
            <person name="Mulrain L."/>
            <person name="Navidi A."/>
            <person name="Naylor J."/>
            <person name="Negash T."/>
            <person name="Nguyen T."/>
            <person name="Nguyen N."/>
            <person name="Nicol R."/>
            <person name="Norbu C."/>
            <person name="Norbu N."/>
            <person name="Novod N."/>
            <person name="O'Neill B."/>
            <person name="Osman S."/>
            <person name="Markiewicz E."/>
            <person name="Oyono O.L."/>
            <person name="Patti C."/>
            <person name="Phunkhang P."/>
            <person name="Pierre F."/>
            <person name="Priest M."/>
            <person name="Raghuraman S."/>
            <person name="Rege F."/>
            <person name="Reyes R."/>
            <person name="Rise C."/>
            <person name="Rogov P."/>
            <person name="Ross K."/>
            <person name="Ryan E."/>
            <person name="Settipalli S."/>
            <person name="Shea T."/>
            <person name="Sherpa N."/>
            <person name="Shi L."/>
            <person name="Shih D."/>
            <person name="Sparrow T."/>
            <person name="Spaulding J."/>
            <person name="Stalker J."/>
            <person name="Stange-Thomann N."/>
            <person name="Stavropoulos S."/>
            <person name="Stone C."/>
            <person name="Strader C."/>
            <person name="Tesfaye S."/>
            <person name="Thomson T."/>
            <person name="Thoulutsang Y."/>
            <person name="Thoulutsang D."/>
            <person name="Topham K."/>
            <person name="Topping I."/>
            <person name="Tsamla T."/>
            <person name="Vassiliev H."/>
            <person name="Vo A."/>
            <person name="Wangchuk T."/>
            <person name="Wangdi T."/>
            <person name="Weiand M."/>
            <person name="Wilkinson J."/>
            <person name="Wilson A."/>
            <person name="Yadav S."/>
            <person name="Young G."/>
            <person name="Yu Q."/>
            <person name="Zembek L."/>
            <person name="Zhong D."/>
            <person name="Zimmer A."/>
            <person name="Zwirko Z."/>
            <person name="Jaffe D.B."/>
            <person name="Alvarez P."/>
            <person name="Brockman W."/>
            <person name="Butler J."/>
            <person name="Chin C."/>
            <person name="Gnerre S."/>
            <person name="Grabherr M."/>
            <person name="Kleber M."/>
            <person name="Mauceli E."/>
            <person name="MacCallum I."/>
        </authorList>
    </citation>
    <scope>NUCLEOTIDE SEQUENCE [LARGE SCALE GENOMIC DNA]</scope>
    <source>
        <strain evidence="3">white501</strain>
    </source>
</reference>
<feature type="region of interest" description="Disordered" evidence="1">
    <location>
        <begin position="1"/>
        <end position="75"/>
    </location>
</feature>
<evidence type="ECO:0000313" key="3">
    <source>
        <dbReference type="Proteomes" id="UP000000304"/>
    </source>
</evidence>
<evidence type="ECO:0000256" key="1">
    <source>
        <dbReference type="SAM" id="MobiDB-lite"/>
    </source>
</evidence>
<dbReference type="AlphaFoldDB" id="B4QVP8"/>
<dbReference type="Proteomes" id="UP000000304">
    <property type="component" value="Chromosome 3R"/>
</dbReference>
<name>B4QVP8_DROSI</name>
<dbReference type="HOGENOM" id="CLU_2515085_0_0_1"/>
<accession>B4QVP8</accession>
<feature type="compositionally biased region" description="Polar residues" evidence="1">
    <location>
        <begin position="8"/>
        <end position="24"/>
    </location>
</feature>
<feature type="compositionally biased region" description="Basic and acidic residues" evidence="1">
    <location>
        <begin position="42"/>
        <end position="60"/>
    </location>
</feature>
<keyword evidence="3" id="KW-1185">Reference proteome</keyword>